<sequence>MNRFHRLLTRPLFFALLATGMVVAVGEPVATPMAAGVGDDTAHCALAAADLGSPVETLEVEVNTETEVVETPIRAEQAARLRWLITLPHARSSCCRQPV</sequence>
<dbReference type="Proteomes" id="UP001431449">
    <property type="component" value="Unassembled WGS sequence"/>
</dbReference>
<evidence type="ECO:0000256" key="1">
    <source>
        <dbReference type="SAM" id="SignalP"/>
    </source>
</evidence>
<reference evidence="2" key="1">
    <citation type="submission" date="2022-04" db="EMBL/GenBank/DDBJ databases">
        <title>Lysobacter sp. CAU 1642 isolated from sea sand.</title>
        <authorList>
            <person name="Kim W."/>
        </authorList>
    </citation>
    <scope>NUCLEOTIDE SEQUENCE</scope>
    <source>
        <strain evidence="2">CAU 1642</strain>
    </source>
</reference>
<name>A0ABT0GED8_9GAMM</name>
<protein>
    <recommendedName>
        <fullName evidence="4">Secreted protein</fullName>
    </recommendedName>
</protein>
<gene>
    <name evidence="2" type="ORF">M0G41_04435</name>
</gene>
<organism evidence="2 3">
    <name type="scientific">Pseudomarimonas salicorniae</name>
    <dbReference type="NCBI Taxonomy" id="2933270"/>
    <lineage>
        <taxon>Bacteria</taxon>
        <taxon>Pseudomonadati</taxon>
        <taxon>Pseudomonadota</taxon>
        <taxon>Gammaproteobacteria</taxon>
        <taxon>Lysobacterales</taxon>
        <taxon>Lysobacteraceae</taxon>
        <taxon>Pseudomarimonas</taxon>
    </lineage>
</organism>
<keyword evidence="1" id="KW-0732">Signal</keyword>
<feature type="chain" id="PRO_5046113026" description="Secreted protein" evidence="1">
    <location>
        <begin position="25"/>
        <end position="99"/>
    </location>
</feature>
<comment type="caution">
    <text evidence="2">The sequence shown here is derived from an EMBL/GenBank/DDBJ whole genome shotgun (WGS) entry which is preliminary data.</text>
</comment>
<evidence type="ECO:0000313" key="3">
    <source>
        <dbReference type="Proteomes" id="UP001431449"/>
    </source>
</evidence>
<dbReference type="EMBL" id="JALNMH010000002">
    <property type="protein sequence ID" value="MCK7592915.1"/>
    <property type="molecule type" value="Genomic_DNA"/>
</dbReference>
<proteinExistence type="predicted"/>
<evidence type="ECO:0008006" key="4">
    <source>
        <dbReference type="Google" id="ProtNLM"/>
    </source>
</evidence>
<accession>A0ABT0GED8</accession>
<keyword evidence="3" id="KW-1185">Reference proteome</keyword>
<evidence type="ECO:0000313" key="2">
    <source>
        <dbReference type="EMBL" id="MCK7592915.1"/>
    </source>
</evidence>
<feature type="signal peptide" evidence="1">
    <location>
        <begin position="1"/>
        <end position="24"/>
    </location>
</feature>
<dbReference type="RefSeq" id="WP_248205567.1">
    <property type="nucleotide sequence ID" value="NZ_JALNMH010000002.1"/>
</dbReference>